<gene>
    <name evidence="4" type="primary">20352797</name>
    <name evidence="3" type="ORF">GGTG_12339</name>
</gene>
<dbReference type="OrthoDB" id="5406275at2759"/>
<keyword evidence="1" id="KW-0175">Coiled coil</keyword>
<dbReference type="Proteomes" id="UP000006039">
    <property type="component" value="Unassembled WGS sequence"/>
</dbReference>
<evidence type="ECO:0000256" key="2">
    <source>
        <dbReference type="SAM" id="MobiDB-lite"/>
    </source>
</evidence>
<dbReference type="AlphaFoldDB" id="J3PFR4"/>
<reference evidence="5" key="1">
    <citation type="submission" date="2010-07" db="EMBL/GenBank/DDBJ databases">
        <title>The genome sequence of Gaeumannomyces graminis var. tritici strain R3-111a-1.</title>
        <authorList>
            <consortium name="The Broad Institute Genome Sequencing Platform"/>
            <person name="Ma L.-J."/>
            <person name="Dead R."/>
            <person name="Young S."/>
            <person name="Zeng Q."/>
            <person name="Koehrsen M."/>
            <person name="Alvarado L."/>
            <person name="Berlin A."/>
            <person name="Chapman S.B."/>
            <person name="Chen Z."/>
            <person name="Freedman E."/>
            <person name="Gellesch M."/>
            <person name="Goldberg J."/>
            <person name="Griggs A."/>
            <person name="Gujja S."/>
            <person name="Heilman E.R."/>
            <person name="Heiman D."/>
            <person name="Hepburn T."/>
            <person name="Howarth C."/>
            <person name="Jen D."/>
            <person name="Larson L."/>
            <person name="Mehta T."/>
            <person name="Neiman D."/>
            <person name="Pearson M."/>
            <person name="Roberts A."/>
            <person name="Saif S."/>
            <person name="Shea T."/>
            <person name="Shenoy N."/>
            <person name="Sisk P."/>
            <person name="Stolte C."/>
            <person name="Sykes S."/>
            <person name="Walk T."/>
            <person name="White J."/>
            <person name="Yandava C."/>
            <person name="Haas B."/>
            <person name="Nusbaum C."/>
            <person name="Birren B."/>
        </authorList>
    </citation>
    <scope>NUCLEOTIDE SEQUENCE [LARGE SCALE GENOMIC DNA]</scope>
    <source>
        <strain evidence="5">R3-111a-1</strain>
    </source>
</reference>
<dbReference type="RefSeq" id="XP_009228500.1">
    <property type="nucleotide sequence ID" value="XM_009230236.1"/>
</dbReference>
<feature type="coiled-coil region" evidence="1">
    <location>
        <begin position="318"/>
        <end position="384"/>
    </location>
</feature>
<feature type="region of interest" description="Disordered" evidence="2">
    <location>
        <begin position="197"/>
        <end position="228"/>
    </location>
</feature>
<dbReference type="eggNOG" id="ENOG502SNF6">
    <property type="taxonomic scope" value="Eukaryota"/>
</dbReference>
<dbReference type="GeneID" id="20352797"/>
<reference evidence="3" key="2">
    <citation type="submission" date="2010-07" db="EMBL/GenBank/DDBJ databases">
        <authorList>
            <consortium name="The Broad Institute Genome Sequencing Platform"/>
            <consortium name="Broad Institute Genome Sequencing Center for Infectious Disease"/>
            <person name="Ma L.-J."/>
            <person name="Dead R."/>
            <person name="Young S."/>
            <person name="Zeng Q."/>
            <person name="Koehrsen M."/>
            <person name="Alvarado L."/>
            <person name="Berlin A."/>
            <person name="Chapman S.B."/>
            <person name="Chen Z."/>
            <person name="Freedman E."/>
            <person name="Gellesch M."/>
            <person name="Goldberg J."/>
            <person name="Griggs A."/>
            <person name="Gujja S."/>
            <person name="Heilman E.R."/>
            <person name="Heiman D."/>
            <person name="Hepburn T."/>
            <person name="Howarth C."/>
            <person name="Jen D."/>
            <person name="Larson L."/>
            <person name="Mehta T."/>
            <person name="Neiman D."/>
            <person name="Pearson M."/>
            <person name="Roberts A."/>
            <person name="Saif S."/>
            <person name="Shea T."/>
            <person name="Shenoy N."/>
            <person name="Sisk P."/>
            <person name="Stolte C."/>
            <person name="Sykes S."/>
            <person name="Walk T."/>
            <person name="White J."/>
            <person name="Yandava C."/>
            <person name="Haas B."/>
            <person name="Nusbaum C."/>
            <person name="Birren B."/>
        </authorList>
    </citation>
    <scope>NUCLEOTIDE SEQUENCE</scope>
    <source>
        <strain evidence="3">R3-111a-1</strain>
    </source>
</reference>
<organism evidence="3">
    <name type="scientific">Gaeumannomyces tritici (strain R3-111a-1)</name>
    <name type="common">Wheat and barley take-all root rot fungus</name>
    <name type="synonym">Gaeumannomyces graminis var. tritici</name>
    <dbReference type="NCBI Taxonomy" id="644352"/>
    <lineage>
        <taxon>Eukaryota</taxon>
        <taxon>Fungi</taxon>
        <taxon>Dikarya</taxon>
        <taxon>Ascomycota</taxon>
        <taxon>Pezizomycotina</taxon>
        <taxon>Sordariomycetes</taxon>
        <taxon>Sordariomycetidae</taxon>
        <taxon>Magnaporthales</taxon>
        <taxon>Magnaporthaceae</taxon>
        <taxon>Gaeumannomyces</taxon>
    </lineage>
</organism>
<evidence type="ECO:0000313" key="4">
    <source>
        <dbReference type="EnsemblFungi" id="EJT70166"/>
    </source>
</evidence>
<dbReference type="VEuPathDB" id="FungiDB:GGTG_12339"/>
<reference evidence="4" key="4">
    <citation type="journal article" date="2015" name="G3 (Bethesda)">
        <title>Genome sequences of three phytopathogenic species of the Magnaporthaceae family of fungi.</title>
        <authorList>
            <person name="Okagaki L.H."/>
            <person name="Nunes C.C."/>
            <person name="Sailsbery J."/>
            <person name="Clay B."/>
            <person name="Brown D."/>
            <person name="John T."/>
            <person name="Oh Y."/>
            <person name="Young N."/>
            <person name="Fitzgerald M."/>
            <person name="Haas B.J."/>
            <person name="Zeng Q."/>
            <person name="Young S."/>
            <person name="Adiconis X."/>
            <person name="Fan L."/>
            <person name="Levin J.Z."/>
            <person name="Mitchell T.K."/>
            <person name="Okubara P.A."/>
            <person name="Farman M.L."/>
            <person name="Kohn L.M."/>
            <person name="Birren B."/>
            <person name="Ma L.-J."/>
            <person name="Dean R.A."/>
        </authorList>
    </citation>
    <scope>NUCLEOTIDE SEQUENCE</scope>
    <source>
        <strain evidence="4">R3-111a-1</strain>
    </source>
</reference>
<feature type="compositionally biased region" description="Basic and acidic residues" evidence="2">
    <location>
        <begin position="211"/>
        <end position="228"/>
    </location>
</feature>
<keyword evidence="5" id="KW-1185">Reference proteome</keyword>
<proteinExistence type="predicted"/>
<dbReference type="PANTHER" id="PTHR33488">
    <property type="entry name" value="ZGC:162509"/>
    <property type="match status" value="1"/>
</dbReference>
<dbReference type="STRING" id="644352.J3PFR4"/>
<dbReference type="EMBL" id="GL385402">
    <property type="protein sequence ID" value="EJT70166.1"/>
    <property type="molecule type" value="Genomic_DNA"/>
</dbReference>
<dbReference type="HOGENOM" id="CLU_471043_0_0_1"/>
<accession>J3PFR4</accession>
<name>J3PFR4_GAET3</name>
<dbReference type="PANTHER" id="PTHR33488:SF2">
    <property type="entry name" value="EARLY ENDOSOME ANTIGEN 1-LIKE"/>
    <property type="match status" value="1"/>
</dbReference>
<evidence type="ECO:0000313" key="5">
    <source>
        <dbReference type="Proteomes" id="UP000006039"/>
    </source>
</evidence>
<reference evidence="3" key="3">
    <citation type="submission" date="2010-09" db="EMBL/GenBank/DDBJ databases">
        <title>Annotation of Gaeumannomyces graminis var. tritici R3-111a-1.</title>
        <authorList>
            <consortium name="The Broad Institute Genome Sequencing Platform"/>
            <person name="Ma L.-J."/>
            <person name="Dead R."/>
            <person name="Young S.K."/>
            <person name="Zeng Q."/>
            <person name="Gargeya S."/>
            <person name="Fitzgerald M."/>
            <person name="Haas B."/>
            <person name="Abouelleil A."/>
            <person name="Alvarado L."/>
            <person name="Arachchi H.M."/>
            <person name="Berlin A."/>
            <person name="Brown A."/>
            <person name="Chapman S.B."/>
            <person name="Chen Z."/>
            <person name="Dunbar C."/>
            <person name="Freedman E."/>
            <person name="Gearin G."/>
            <person name="Gellesch M."/>
            <person name="Goldberg J."/>
            <person name="Griggs A."/>
            <person name="Gujja S."/>
            <person name="Heiman D."/>
            <person name="Howarth C."/>
            <person name="Larson L."/>
            <person name="Lui A."/>
            <person name="MacDonald P.J.P."/>
            <person name="Mehta T."/>
            <person name="Montmayeur A."/>
            <person name="Murphy C."/>
            <person name="Neiman D."/>
            <person name="Pearson M."/>
            <person name="Priest M."/>
            <person name="Roberts A."/>
            <person name="Saif S."/>
            <person name="Shea T."/>
            <person name="Shenoy N."/>
            <person name="Sisk P."/>
            <person name="Stolte C."/>
            <person name="Sykes S."/>
            <person name="Yandava C."/>
            <person name="Wortman J."/>
            <person name="Nusbaum C."/>
            <person name="Birren B."/>
        </authorList>
    </citation>
    <scope>NUCLEOTIDE SEQUENCE</scope>
    <source>
        <strain evidence="3">R3-111a-1</strain>
    </source>
</reference>
<reference evidence="4" key="5">
    <citation type="submission" date="2018-04" db="UniProtKB">
        <authorList>
            <consortium name="EnsemblFungi"/>
        </authorList>
    </citation>
    <scope>IDENTIFICATION</scope>
    <source>
        <strain evidence="4">R3-111a-1</strain>
    </source>
</reference>
<evidence type="ECO:0000313" key="3">
    <source>
        <dbReference type="EMBL" id="EJT70166.1"/>
    </source>
</evidence>
<dbReference type="EnsemblFungi" id="EJT70166">
    <property type="protein sequence ID" value="EJT70166"/>
    <property type="gene ID" value="GGTG_12339"/>
</dbReference>
<protein>
    <submittedName>
        <fullName evidence="3 4">Uncharacterized protein</fullName>
    </submittedName>
</protein>
<sequence length="559" mass="63164">MVSSSDPEYSLTIQKKAKDAAETIRARSLVKSDTWARPLATAPSAVCTMAVLLRISGSSAAAGVPVKSRDVKGDRGESIGTLPHELLYANLESCSNLGRSAFTDARSAMSYINMVAMQMTENRGKLESILRAIDKVEDDDDEDDDDDDALVDDIKDVRESTEKCLEEIKKLTGSFQYWYWMIQCLKENVAACQGEEKKKSNVNDEQLQKNAAEKKKLEEKDKSTSETIKKLQEQLKDAEKRVSEASAHMQKLEGVMPVVTEPSQEEEQINAEKKIAQLEKKKGLIDRAKDLFKGESNKDFQVRTEHQRDVEQRRDELIERERKQRESQKEEARRALAEARLHEKNLGDKVTQLIADIGRNKEKLVSAAASLDIAEAQFKRLEEEKFDLAGILEILDESSRELGRLRTQIQELVTFFKDILSQVNLTVQQDVEKGFLQPIEKKLAFNKAGVFQGVKLSKSAKLKVHDSAINIQGSFCAIGDITSVYVLASDRYIIPAINMMGALSDAKEQDLHDQKEEFTSWCRKSMQEIQLLTSETDEKMLPRMTERLQYLQLAVKPAH</sequence>
<evidence type="ECO:0000256" key="1">
    <source>
        <dbReference type="SAM" id="Coils"/>
    </source>
</evidence>